<dbReference type="Proteomes" id="UP001500433">
    <property type="component" value="Unassembled WGS sequence"/>
</dbReference>
<comment type="caution">
    <text evidence="1">The sequence shown here is derived from an EMBL/GenBank/DDBJ whole genome shotgun (WGS) entry which is preliminary data.</text>
</comment>
<reference evidence="2" key="1">
    <citation type="journal article" date="2019" name="Int. J. Syst. Evol. Microbiol.">
        <title>The Global Catalogue of Microorganisms (GCM) 10K type strain sequencing project: providing services to taxonomists for standard genome sequencing and annotation.</title>
        <authorList>
            <consortium name="The Broad Institute Genomics Platform"/>
            <consortium name="The Broad Institute Genome Sequencing Center for Infectious Disease"/>
            <person name="Wu L."/>
            <person name="Ma J."/>
        </authorList>
    </citation>
    <scope>NUCLEOTIDE SEQUENCE [LARGE SCALE GENOMIC DNA]</scope>
    <source>
        <strain evidence="2">JCM 18274</strain>
    </source>
</reference>
<keyword evidence="2" id="KW-1185">Reference proteome</keyword>
<evidence type="ECO:0000313" key="1">
    <source>
        <dbReference type="EMBL" id="GAA4886754.1"/>
    </source>
</evidence>
<name>A0ABP9F047_9FLAO</name>
<dbReference type="RefSeq" id="WP_345272724.1">
    <property type="nucleotide sequence ID" value="NZ_BAABJH010000001.1"/>
</dbReference>
<dbReference type="SUPFAM" id="SSF54909">
    <property type="entry name" value="Dimeric alpha+beta barrel"/>
    <property type="match status" value="1"/>
</dbReference>
<organism evidence="1 2">
    <name type="scientific">Flaviramulus aquimarinus</name>
    <dbReference type="NCBI Taxonomy" id="1170456"/>
    <lineage>
        <taxon>Bacteria</taxon>
        <taxon>Pseudomonadati</taxon>
        <taxon>Bacteroidota</taxon>
        <taxon>Flavobacteriia</taxon>
        <taxon>Flavobacteriales</taxon>
        <taxon>Flavobacteriaceae</taxon>
        <taxon>Flaviramulus</taxon>
    </lineage>
</organism>
<sequence length="106" mass="12353">MSKLKKVFVYTELQISVPFEEVPWKKINDGIKKQEGFVRKTWLSGIGTQTVGGLYEFNSLENAQKFAWDYFPNEPRTFGVSFQTKIFDGEIVEDASRDMKSPHYNY</sequence>
<protein>
    <submittedName>
        <fullName evidence="1">YdhR family protein</fullName>
    </submittedName>
</protein>
<evidence type="ECO:0000313" key="2">
    <source>
        <dbReference type="Proteomes" id="UP001500433"/>
    </source>
</evidence>
<accession>A0ABP9F047</accession>
<gene>
    <name evidence="1" type="ORF">GCM10023311_07710</name>
</gene>
<proteinExistence type="predicted"/>
<dbReference type="InterPro" id="IPR011008">
    <property type="entry name" value="Dimeric_a/b-barrel"/>
</dbReference>
<dbReference type="Gene3D" id="3.30.70.100">
    <property type="match status" value="1"/>
</dbReference>
<dbReference type="EMBL" id="BAABJH010000001">
    <property type="protein sequence ID" value="GAA4886754.1"/>
    <property type="molecule type" value="Genomic_DNA"/>
</dbReference>